<keyword evidence="3" id="KW-1185">Reference proteome</keyword>
<evidence type="ECO:0000313" key="3">
    <source>
        <dbReference type="Proteomes" id="UP001500037"/>
    </source>
</evidence>
<dbReference type="Gene3D" id="1.10.30.50">
    <property type="match status" value="1"/>
</dbReference>
<dbReference type="InterPro" id="IPR003615">
    <property type="entry name" value="HNH_nuc"/>
</dbReference>
<dbReference type="InterPro" id="IPR002711">
    <property type="entry name" value="HNH"/>
</dbReference>
<dbReference type="SMART" id="SM00507">
    <property type="entry name" value="HNHc"/>
    <property type="match status" value="1"/>
</dbReference>
<dbReference type="CDD" id="cd00085">
    <property type="entry name" value="HNHc"/>
    <property type="match status" value="1"/>
</dbReference>
<name>A0ABN1TB92_9ACTN</name>
<comment type="caution">
    <text evidence="2">The sequence shown here is derived from an EMBL/GenBank/DDBJ whole genome shotgun (WGS) entry which is preliminary data.</text>
</comment>
<proteinExistence type="predicted"/>
<protein>
    <recommendedName>
        <fullName evidence="1">HNH nuclease domain-containing protein</fullName>
    </recommendedName>
</protein>
<accession>A0ABN1TB92</accession>
<sequence length="112" mass="12834">MRCIDCPDAPTHRGRCRAHHTAYEARPSVRARRRLQRLVSRHHSGTERLRRLVDRAGSARCELCGEDFPAELVDIDHRTPLALGGEDTDANVWALCRACHRLKTSEDFEVIY</sequence>
<dbReference type="RefSeq" id="WP_184916268.1">
    <property type="nucleotide sequence ID" value="NZ_BAAALF010000400.1"/>
</dbReference>
<evidence type="ECO:0000259" key="1">
    <source>
        <dbReference type="SMART" id="SM00507"/>
    </source>
</evidence>
<dbReference type="EMBL" id="BAAALF010000400">
    <property type="protein sequence ID" value="GAA1070639.1"/>
    <property type="molecule type" value="Genomic_DNA"/>
</dbReference>
<dbReference type="Pfam" id="PF01844">
    <property type="entry name" value="HNH"/>
    <property type="match status" value="1"/>
</dbReference>
<organism evidence="2 3">
    <name type="scientific">Kitasatospora nipponensis</name>
    <dbReference type="NCBI Taxonomy" id="258049"/>
    <lineage>
        <taxon>Bacteria</taxon>
        <taxon>Bacillati</taxon>
        <taxon>Actinomycetota</taxon>
        <taxon>Actinomycetes</taxon>
        <taxon>Kitasatosporales</taxon>
        <taxon>Streptomycetaceae</taxon>
        <taxon>Kitasatospora</taxon>
    </lineage>
</organism>
<reference evidence="2 3" key="1">
    <citation type="journal article" date="2019" name="Int. J. Syst. Evol. Microbiol.">
        <title>The Global Catalogue of Microorganisms (GCM) 10K type strain sequencing project: providing services to taxonomists for standard genome sequencing and annotation.</title>
        <authorList>
            <consortium name="The Broad Institute Genomics Platform"/>
            <consortium name="The Broad Institute Genome Sequencing Center for Infectious Disease"/>
            <person name="Wu L."/>
            <person name="Ma J."/>
        </authorList>
    </citation>
    <scope>NUCLEOTIDE SEQUENCE [LARGE SCALE GENOMIC DNA]</scope>
    <source>
        <strain evidence="2 3">JCM 13004</strain>
    </source>
</reference>
<gene>
    <name evidence="2" type="ORF">GCM10009665_78410</name>
</gene>
<dbReference type="Proteomes" id="UP001500037">
    <property type="component" value="Unassembled WGS sequence"/>
</dbReference>
<evidence type="ECO:0000313" key="2">
    <source>
        <dbReference type="EMBL" id="GAA1070639.1"/>
    </source>
</evidence>
<feature type="domain" description="HNH nuclease" evidence="1">
    <location>
        <begin position="48"/>
        <end position="101"/>
    </location>
</feature>